<evidence type="ECO:0000256" key="1">
    <source>
        <dbReference type="SAM" id="SignalP"/>
    </source>
</evidence>
<protein>
    <submittedName>
        <fullName evidence="2">Uncharacterized protein</fullName>
    </submittedName>
</protein>
<evidence type="ECO:0000313" key="3">
    <source>
        <dbReference type="Proteomes" id="UP000534783"/>
    </source>
</evidence>
<dbReference type="Proteomes" id="UP000534783">
    <property type="component" value="Unassembled WGS sequence"/>
</dbReference>
<dbReference type="EMBL" id="VTOW01000002">
    <property type="protein sequence ID" value="NKE71038.1"/>
    <property type="molecule type" value="Genomic_DNA"/>
</dbReference>
<organism evidence="2 3">
    <name type="scientific">Candidatus Manganitrophus noduliformans</name>
    <dbReference type="NCBI Taxonomy" id="2606439"/>
    <lineage>
        <taxon>Bacteria</taxon>
        <taxon>Pseudomonadati</taxon>
        <taxon>Nitrospirota</taxon>
        <taxon>Nitrospiria</taxon>
        <taxon>Candidatus Troglogloeales</taxon>
        <taxon>Candidatus Manganitrophaceae</taxon>
        <taxon>Candidatus Manganitrophus</taxon>
    </lineage>
</organism>
<keyword evidence="1" id="KW-0732">Signal</keyword>
<dbReference type="RefSeq" id="WP_168059381.1">
    <property type="nucleotide sequence ID" value="NZ_VTOW01000002.1"/>
</dbReference>
<sequence>MRKKLNIFLWFLFLVHPLFIQAVHAQDAAKPAPKGPAEKTYSLPYDQVWDKVVEVLTEKGLSDHPHGKMSANKDTGKITTPTFRYFKIFSAKPVKESHYRDTYTITITEAASFKAREAKKKAEEAEFFLGDAKAKMEEAKGKSGDEAKTLLEEAKQSEKDGKESAEAAKKLEEEAKMLASKPRVVKVLVERKFEIHDDAKRAWVDADPNTEKAGLPADVILSAVDAKLAAASTAAAEAKPAAKEEAKK</sequence>
<comment type="caution">
    <text evidence="2">The sequence shown here is derived from an EMBL/GenBank/DDBJ whole genome shotgun (WGS) entry which is preliminary data.</text>
</comment>
<evidence type="ECO:0000313" key="2">
    <source>
        <dbReference type="EMBL" id="NKE71038.1"/>
    </source>
</evidence>
<name>A0A7X6DPK2_9BACT</name>
<gene>
    <name evidence="2" type="ORF">MNODULE_09835</name>
</gene>
<proteinExistence type="predicted"/>
<feature type="signal peptide" evidence="1">
    <location>
        <begin position="1"/>
        <end position="25"/>
    </location>
</feature>
<accession>A0A7X6DPK2</accession>
<reference evidence="2 3" key="1">
    <citation type="journal article" date="2020" name="Nature">
        <title>Bacterial chemolithoautotrophy via manganese oxidation.</title>
        <authorList>
            <person name="Yu H."/>
            <person name="Leadbetter J.R."/>
        </authorList>
    </citation>
    <scope>NUCLEOTIDE SEQUENCE [LARGE SCALE GENOMIC DNA]</scope>
    <source>
        <strain evidence="2 3">Mn-1</strain>
    </source>
</reference>
<feature type="chain" id="PRO_5031307640" evidence="1">
    <location>
        <begin position="26"/>
        <end position="248"/>
    </location>
</feature>
<dbReference type="AlphaFoldDB" id="A0A7X6DPK2"/>
<keyword evidence="3" id="KW-1185">Reference proteome</keyword>